<name>A0A917Q3E6_9PSED</name>
<sequence>MIAQGRIAGFSLFALSLFAPLITEAETLTPPYDELTLVAEHPVEGMPNGNLSGLARCGTTFWTLSDRDDDRIYRLSNGPNVWQAETQRIDVPEPPPVGLPWKLQVMAKAASFVRGGSLDWEGMGCDAEGNHYLVSEGTAHVLKVPANGKPHWLELPPDLTAKAREQGLLQKFNSIYEGMTVDPSGKHLWLAAEAHKRGLVYVERETTGRWQCAENCVLMTERGYEMPPPGNWKEVRMARDFTGLSYYDGKLYALERLTYRICRRDPVTGAAERCWSFANAALQPHRRYTGPAGPEALWVDEDGAWVGVDNNEEVRADGDSRPIIWHLAPPEGGWSANP</sequence>
<gene>
    <name evidence="3" type="ORF">GCM10009304_40700</name>
</gene>
<dbReference type="Pfam" id="PF13449">
    <property type="entry name" value="Phytase-like"/>
    <property type="match status" value="1"/>
</dbReference>
<keyword evidence="4" id="KW-1185">Reference proteome</keyword>
<proteinExistence type="predicted"/>
<dbReference type="RefSeq" id="WP_229779567.1">
    <property type="nucleotide sequence ID" value="NZ_BMPO01000014.1"/>
</dbReference>
<dbReference type="SUPFAM" id="SSF63825">
    <property type="entry name" value="YWTD domain"/>
    <property type="match status" value="1"/>
</dbReference>
<evidence type="ECO:0000256" key="1">
    <source>
        <dbReference type="SAM" id="SignalP"/>
    </source>
</evidence>
<evidence type="ECO:0000313" key="4">
    <source>
        <dbReference type="Proteomes" id="UP000635983"/>
    </source>
</evidence>
<reference evidence="3" key="1">
    <citation type="journal article" date="2014" name="Int. J. Syst. Evol. Microbiol.">
        <title>Complete genome sequence of Corynebacterium casei LMG S-19264T (=DSM 44701T), isolated from a smear-ripened cheese.</title>
        <authorList>
            <consortium name="US DOE Joint Genome Institute (JGI-PGF)"/>
            <person name="Walter F."/>
            <person name="Albersmeier A."/>
            <person name="Kalinowski J."/>
            <person name="Ruckert C."/>
        </authorList>
    </citation>
    <scope>NUCLEOTIDE SEQUENCE</scope>
    <source>
        <strain evidence="3">JCM 30078</strain>
    </source>
</reference>
<comment type="caution">
    <text evidence="3">The sequence shown here is derived from an EMBL/GenBank/DDBJ whole genome shotgun (WGS) entry which is preliminary data.</text>
</comment>
<dbReference type="EMBL" id="BMPO01000014">
    <property type="protein sequence ID" value="GGK10574.1"/>
    <property type="molecule type" value="Genomic_DNA"/>
</dbReference>
<organism evidence="3 4">
    <name type="scientific">Pseudomonas matsuisoli</name>
    <dbReference type="NCBI Taxonomy" id="1515666"/>
    <lineage>
        <taxon>Bacteria</taxon>
        <taxon>Pseudomonadati</taxon>
        <taxon>Pseudomonadota</taxon>
        <taxon>Gammaproteobacteria</taxon>
        <taxon>Pseudomonadales</taxon>
        <taxon>Pseudomonadaceae</taxon>
        <taxon>Pseudomonas</taxon>
    </lineage>
</organism>
<dbReference type="InterPro" id="IPR027372">
    <property type="entry name" value="Phytase-like_dom"/>
</dbReference>
<evidence type="ECO:0000313" key="3">
    <source>
        <dbReference type="EMBL" id="GGK10574.1"/>
    </source>
</evidence>
<keyword evidence="1" id="KW-0732">Signal</keyword>
<feature type="domain" description="Phytase-like" evidence="2">
    <location>
        <begin position="48"/>
        <end position="195"/>
    </location>
</feature>
<feature type="chain" id="PRO_5037873052" description="Phytase-like domain-containing protein" evidence="1">
    <location>
        <begin position="26"/>
        <end position="338"/>
    </location>
</feature>
<feature type="signal peptide" evidence="1">
    <location>
        <begin position="1"/>
        <end position="25"/>
    </location>
</feature>
<accession>A0A917Q3E6</accession>
<dbReference type="Proteomes" id="UP000635983">
    <property type="component" value="Unassembled WGS sequence"/>
</dbReference>
<dbReference type="AlphaFoldDB" id="A0A917Q3E6"/>
<evidence type="ECO:0000259" key="2">
    <source>
        <dbReference type="Pfam" id="PF13449"/>
    </source>
</evidence>
<protein>
    <recommendedName>
        <fullName evidence="2">Phytase-like domain-containing protein</fullName>
    </recommendedName>
</protein>
<reference evidence="3" key="2">
    <citation type="submission" date="2020-09" db="EMBL/GenBank/DDBJ databases">
        <authorList>
            <person name="Sun Q."/>
            <person name="Ohkuma M."/>
        </authorList>
    </citation>
    <scope>NUCLEOTIDE SEQUENCE</scope>
    <source>
        <strain evidence="3">JCM 30078</strain>
    </source>
</reference>